<feature type="compositionally biased region" description="Basic and acidic residues" evidence="1">
    <location>
        <begin position="545"/>
        <end position="558"/>
    </location>
</feature>
<dbReference type="InterPro" id="IPR006887">
    <property type="entry name" value="P4R3-like_central_dom"/>
</dbReference>
<reference evidence="4" key="1">
    <citation type="submission" date="2025-08" db="UniProtKB">
        <authorList>
            <consortium name="RefSeq"/>
        </authorList>
    </citation>
    <scope>IDENTIFICATION</scope>
    <source>
        <tissue evidence="4">Muscle</tissue>
    </source>
</reference>
<proteinExistence type="predicted"/>
<dbReference type="RefSeq" id="XP_027584691.1">
    <property type="nucleotide sequence ID" value="XM_027728890.2"/>
</dbReference>
<accession>A0A6J2HB79</accession>
<organism evidence="3 4">
    <name type="scientific">Pipra filicauda</name>
    <name type="common">Wire-tailed manakin</name>
    <dbReference type="NCBI Taxonomy" id="649802"/>
    <lineage>
        <taxon>Eukaryota</taxon>
        <taxon>Metazoa</taxon>
        <taxon>Chordata</taxon>
        <taxon>Craniata</taxon>
        <taxon>Vertebrata</taxon>
        <taxon>Euteleostomi</taxon>
        <taxon>Archelosauria</taxon>
        <taxon>Archosauria</taxon>
        <taxon>Dinosauria</taxon>
        <taxon>Saurischia</taxon>
        <taxon>Theropoda</taxon>
        <taxon>Coelurosauria</taxon>
        <taxon>Aves</taxon>
        <taxon>Neognathae</taxon>
        <taxon>Neoaves</taxon>
        <taxon>Telluraves</taxon>
        <taxon>Australaves</taxon>
        <taxon>Passeriformes</taxon>
        <taxon>Pipridae</taxon>
        <taxon>Pipra</taxon>
    </lineage>
</organism>
<dbReference type="Pfam" id="PF04802">
    <property type="entry name" value="PP4R3"/>
    <property type="match status" value="1"/>
</dbReference>
<feature type="domain" description="Serine/threonine-protein phosphatase 4 regulatory subunit 3-like central" evidence="2">
    <location>
        <begin position="21"/>
        <end position="507"/>
    </location>
</feature>
<evidence type="ECO:0000313" key="4">
    <source>
        <dbReference type="RefSeq" id="XP_027584691.1"/>
    </source>
</evidence>
<name>A0A6J2HB79_9PASS</name>
<dbReference type="AlphaFoldDB" id="A0A6J2HB79"/>
<dbReference type="Gene3D" id="1.25.10.10">
    <property type="entry name" value="Leucine-rich Repeat Variant"/>
    <property type="match status" value="1"/>
</dbReference>
<dbReference type="SUPFAM" id="SSF48371">
    <property type="entry name" value="ARM repeat"/>
    <property type="match status" value="1"/>
</dbReference>
<dbReference type="Proteomes" id="UP000504627">
    <property type="component" value="Unplaced"/>
</dbReference>
<feature type="region of interest" description="Disordered" evidence="1">
    <location>
        <begin position="508"/>
        <end position="566"/>
    </location>
</feature>
<dbReference type="GO" id="GO:0006974">
    <property type="term" value="P:DNA damage response"/>
    <property type="evidence" value="ECO:0007669"/>
    <property type="project" value="TreeGrafter"/>
</dbReference>
<dbReference type="PANTHER" id="PTHR23318">
    <property type="entry name" value="ATP SYNTHASE GAMMA-RELATED"/>
    <property type="match status" value="1"/>
</dbReference>
<keyword evidence="3" id="KW-1185">Reference proteome</keyword>
<dbReference type="PANTHER" id="PTHR23318:SF18">
    <property type="entry name" value="SERINE_THREONINE-PROTEIN PHOSPHATASE 4 REGULATORY SUBUNIT 3B"/>
    <property type="match status" value="1"/>
</dbReference>
<dbReference type="GO" id="GO:0005654">
    <property type="term" value="C:nucleoplasm"/>
    <property type="evidence" value="ECO:0007669"/>
    <property type="project" value="TreeGrafter"/>
</dbReference>
<dbReference type="InterPro" id="IPR016024">
    <property type="entry name" value="ARM-type_fold"/>
</dbReference>
<dbReference type="InterPro" id="IPR051137">
    <property type="entry name" value="PP4R3-like"/>
</dbReference>
<dbReference type="InParanoid" id="A0A6J2HB79"/>
<protein>
    <submittedName>
        <fullName evidence="4">Serine/threonine-protein phosphatase 4 regulatory subunit 3B-like</fullName>
    </submittedName>
</protein>
<sequence length="566" mass="64929">MPARRRLIDLPPCETNRLGDIADLVTSALSSRSRGGKLALAMKRKGYIPKLLELFQACERSEATEALHQLHGIMRGILHLGKSSLFEVMFSKECIMDVIGCLEYDPSLAQPKHHRQFVTKRDNLKKIVPIRDSKIQKKFHQMYQAQYIQANFLPNPPDFGENYPPNLASFIRRKKEEILRVLEKDEEFLSDVFVQLTNEATAEDERLELVNFLKELCAFSLMFHQKREKFLQRSTKLGILPTLETLIGMDDLQVRAAATDILSDLADFCPFMVQDFVMKEAQRSDLDTDLISVVIEQLICHSDPESGGAEQLMDVLCTLLDPGNLLRAAEAPQVFEFLNFFYTCCIPVLTAPLLANAAEDTCEIDDYQVAKLLALILKLLTFCVEWHKEHMRHYIISRDLLRRVPVLMHSKHTFLALSAFKFIRKIIGLRDEHYNCYMAQGNLLEPFLLAVLENGAVYHLLTSAVFELLEFIRLEDGKSLIGHLVEKFCQALGTIDYVQTFGLKPKYEKEKHQQEQQVNSVPRRGSSSTKETPRPAVAAPKRRLRVDCTEHEDQDNTVKRKRPRQR</sequence>
<dbReference type="InterPro" id="IPR011989">
    <property type="entry name" value="ARM-like"/>
</dbReference>
<dbReference type="GeneID" id="113992029"/>
<evidence type="ECO:0000259" key="2">
    <source>
        <dbReference type="Pfam" id="PF04802"/>
    </source>
</evidence>
<dbReference type="GO" id="GO:0030289">
    <property type="term" value="C:protein phosphatase 4 complex"/>
    <property type="evidence" value="ECO:0007669"/>
    <property type="project" value="TreeGrafter"/>
</dbReference>
<gene>
    <name evidence="4" type="primary">LOC113992029</name>
</gene>
<evidence type="ECO:0000256" key="1">
    <source>
        <dbReference type="SAM" id="MobiDB-lite"/>
    </source>
</evidence>
<evidence type="ECO:0000313" key="3">
    <source>
        <dbReference type="Proteomes" id="UP000504627"/>
    </source>
</evidence>
<dbReference type="GO" id="GO:0072542">
    <property type="term" value="F:protein phosphatase activator activity"/>
    <property type="evidence" value="ECO:0007669"/>
    <property type="project" value="TreeGrafter"/>
</dbReference>